<gene>
    <name evidence="1" type="ORF">T4B_14309</name>
</gene>
<name>A0A0V1GUD5_TRIPS</name>
<keyword evidence="2" id="KW-1185">Reference proteome</keyword>
<evidence type="ECO:0000313" key="2">
    <source>
        <dbReference type="Proteomes" id="UP000054805"/>
    </source>
</evidence>
<proteinExistence type="predicted"/>
<dbReference type="AlphaFoldDB" id="A0A0V1GUD5"/>
<dbReference type="Proteomes" id="UP000054805">
    <property type="component" value="Unassembled WGS sequence"/>
</dbReference>
<sequence length="131" mass="14278">MATNGCDKACGFSILRYELYGLFSELIVMHFRKYCNVLLCSQIGISSGDNIYSRDIFNTLRVSHGVANDSLINMATIGCDKACGSLFCATNFNSSLSNIATNGSDKACASLLFAMNSADYLDPYRPQEAVR</sequence>
<evidence type="ECO:0000313" key="1">
    <source>
        <dbReference type="EMBL" id="KRZ01587.1"/>
    </source>
</evidence>
<dbReference type="EMBL" id="JYDS01000625">
    <property type="protein sequence ID" value="KRZ01587.1"/>
    <property type="molecule type" value="Genomic_DNA"/>
</dbReference>
<accession>A0A0V1GUD5</accession>
<reference evidence="1 2" key="1">
    <citation type="submission" date="2015-01" db="EMBL/GenBank/DDBJ databases">
        <title>Evolution of Trichinella species and genotypes.</title>
        <authorList>
            <person name="Korhonen P.K."/>
            <person name="Edoardo P."/>
            <person name="Giuseppe L.R."/>
            <person name="Gasser R.B."/>
        </authorList>
    </citation>
    <scope>NUCLEOTIDE SEQUENCE [LARGE SCALE GENOMIC DNA]</scope>
    <source>
        <strain evidence="1">ISS588</strain>
    </source>
</reference>
<comment type="caution">
    <text evidence="1">The sequence shown here is derived from an EMBL/GenBank/DDBJ whole genome shotgun (WGS) entry which is preliminary data.</text>
</comment>
<protein>
    <submittedName>
        <fullName evidence="1">Uncharacterized protein</fullName>
    </submittedName>
</protein>
<organism evidence="1 2">
    <name type="scientific">Trichinella pseudospiralis</name>
    <name type="common">Parasitic roundworm</name>
    <dbReference type="NCBI Taxonomy" id="6337"/>
    <lineage>
        <taxon>Eukaryota</taxon>
        <taxon>Metazoa</taxon>
        <taxon>Ecdysozoa</taxon>
        <taxon>Nematoda</taxon>
        <taxon>Enoplea</taxon>
        <taxon>Dorylaimia</taxon>
        <taxon>Trichinellida</taxon>
        <taxon>Trichinellidae</taxon>
        <taxon>Trichinella</taxon>
    </lineage>
</organism>